<dbReference type="KEGG" id="hspo:JGZ69_08975"/>
<proteinExistence type="predicted"/>
<accession>A0AB37HE77</accession>
<gene>
    <name evidence="1" type="ORF">JGZ69_08975</name>
</gene>
<evidence type="ECO:0000313" key="1">
    <source>
        <dbReference type="EMBL" id="QQX26888.1"/>
    </source>
</evidence>
<sequence>MSWLKNTGQKVEKCYKTNGKEYTHKTPIVNFLNLIFNSLSTLLDVREEWEKDRWDVRILYKKYLIDYNQSYQGYHIDFSKIKNEHIKRETKKYFKQRLRINPRILDSISLNLTLS</sequence>
<reference evidence="1 2" key="1">
    <citation type="submission" date="2020-12" db="EMBL/GenBank/DDBJ databases">
        <title>Taxonomic evaluation of the Bacillus sporothermodurans group of bacteria based on whole genome sequences.</title>
        <authorList>
            <person name="Fiedler G."/>
            <person name="Herbstmann A.-D."/>
            <person name="Doll E."/>
            <person name="Wenning M."/>
            <person name="Brinks E."/>
            <person name="Kabisch J."/>
            <person name="Breitenwieser F."/>
            <person name="Lappann M."/>
            <person name="Boehnlein C."/>
            <person name="Franz C."/>
        </authorList>
    </citation>
    <scope>NUCLEOTIDE SEQUENCE [LARGE SCALE GENOMIC DNA]</scope>
    <source>
        <strain evidence="1 2">DSM 10599</strain>
    </source>
</reference>
<name>A0AB37HE77_9BACI</name>
<dbReference type="EMBL" id="CP066701">
    <property type="protein sequence ID" value="QQX26888.1"/>
    <property type="molecule type" value="Genomic_DNA"/>
</dbReference>
<dbReference type="AlphaFoldDB" id="A0AB37HE77"/>
<dbReference type="RefSeq" id="WP_202299912.1">
    <property type="nucleotide sequence ID" value="NZ_CP066701.1"/>
</dbReference>
<protein>
    <submittedName>
        <fullName evidence="1">Uncharacterized protein</fullName>
    </submittedName>
</protein>
<evidence type="ECO:0000313" key="2">
    <source>
        <dbReference type="Proteomes" id="UP000595512"/>
    </source>
</evidence>
<organism evidence="1 2">
    <name type="scientific">Heyndrickxia sporothermodurans</name>
    <dbReference type="NCBI Taxonomy" id="46224"/>
    <lineage>
        <taxon>Bacteria</taxon>
        <taxon>Bacillati</taxon>
        <taxon>Bacillota</taxon>
        <taxon>Bacilli</taxon>
        <taxon>Bacillales</taxon>
        <taxon>Bacillaceae</taxon>
        <taxon>Heyndrickxia</taxon>
    </lineage>
</organism>
<dbReference type="Proteomes" id="UP000595512">
    <property type="component" value="Chromosome"/>
</dbReference>